<evidence type="ECO:0000313" key="1">
    <source>
        <dbReference type="EMBL" id="AZL71495.1"/>
    </source>
</evidence>
<dbReference type="KEGG" id="pory:EJA05_17805"/>
<organism evidence="1 2">
    <name type="scientific">Pseudomonas entomophila</name>
    <dbReference type="NCBI Taxonomy" id="312306"/>
    <lineage>
        <taxon>Bacteria</taxon>
        <taxon>Pseudomonadati</taxon>
        <taxon>Pseudomonadota</taxon>
        <taxon>Gammaproteobacteria</taxon>
        <taxon>Pseudomonadales</taxon>
        <taxon>Pseudomonadaceae</taxon>
        <taxon>Pseudomonas</taxon>
    </lineage>
</organism>
<proteinExistence type="predicted"/>
<accession>A0A3Q8U4I2</accession>
<gene>
    <name evidence="1" type="ORF">EJA05_17805</name>
</gene>
<evidence type="ECO:0000313" key="2">
    <source>
        <dbReference type="Proteomes" id="UP000268230"/>
    </source>
</evidence>
<dbReference type="OrthoDB" id="6905216at2"/>
<sequence length="103" mass="11033">MNHLSTAIVLSPGVWRQFIEPATGEEPVGQSALRLAELLNSALTSAPLALHRPIELQLDLLSNGTSEIAHLPQLQLARVIPRSGPAFLLIRLPDESAVDIAAL</sequence>
<name>A0A3Q8U4I2_9PSED</name>
<dbReference type="EMBL" id="CP034338">
    <property type="protein sequence ID" value="AZL71495.1"/>
    <property type="molecule type" value="Genomic_DNA"/>
</dbReference>
<protein>
    <submittedName>
        <fullName evidence="1">Uncharacterized protein</fullName>
    </submittedName>
</protein>
<reference evidence="1 2" key="1">
    <citation type="submission" date="2018-12" db="EMBL/GenBank/DDBJ databases">
        <authorList>
            <person name="Li S."/>
            <person name="Yang R."/>
            <person name="Chen G."/>
            <person name="Zou L."/>
            <person name="Zhang C."/>
            <person name="Chen Y."/>
            <person name="Liu Z."/>
            <person name="Li Y."/>
            <person name="Yan Y."/>
            <person name="Huang M."/>
            <person name="Chen T."/>
        </authorList>
    </citation>
    <scope>NUCLEOTIDE SEQUENCE [LARGE SCALE GENOMIC DNA]</scope>
    <source>
        <strain evidence="1 2">1257</strain>
    </source>
</reference>
<dbReference type="AlphaFoldDB" id="A0A3Q8U4I2"/>
<dbReference type="Proteomes" id="UP000268230">
    <property type="component" value="Chromosome"/>
</dbReference>